<feature type="domain" description="NADPH-dependent FMN reductase-like" evidence="1">
    <location>
        <begin position="5"/>
        <end position="149"/>
    </location>
</feature>
<evidence type="ECO:0000259" key="1">
    <source>
        <dbReference type="Pfam" id="PF03358"/>
    </source>
</evidence>
<dbReference type="InterPro" id="IPR005025">
    <property type="entry name" value="FMN_Rdtase-like_dom"/>
</dbReference>
<accession>A0A8J7R5Q1</accession>
<gene>
    <name evidence="2" type="ORF">J5Y06_22565</name>
</gene>
<evidence type="ECO:0000313" key="2">
    <source>
        <dbReference type="EMBL" id="MBP0441436.1"/>
    </source>
</evidence>
<organism evidence="2 3">
    <name type="scientific">Tianweitania sediminis</name>
    <dbReference type="NCBI Taxonomy" id="1502156"/>
    <lineage>
        <taxon>Bacteria</taxon>
        <taxon>Pseudomonadati</taxon>
        <taxon>Pseudomonadota</taxon>
        <taxon>Alphaproteobacteria</taxon>
        <taxon>Hyphomicrobiales</taxon>
        <taxon>Phyllobacteriaceae</taxon>
        <taxon>Tianweitania</taxon>
    </lineage>
</organism>
<dbReference type="RefSeq" id="WP_209337469.1">
    <property type="nucleotide sequence ID" value="NZ_JAGIYY010000015.1"/>
</dbReference>
<evidence type="ECO:0000313" key="3">
    <source>
        <dbReference type="Proteomes" id="UP000666240"/>
    </source>
</evidence>
<dbReference type="GO" id="GO:0005829">
    <property type="term" value="C:cytosol"/>
    <property type="evidence" value="ECO:0007669"/>
    <property type="project" value="TreeGrafter"/>
</dbReference>
<dbReference type="InterPro" id="IPR050712">
    <property type="entry name" value="NAD(P)H-dep_reductase"/>
</dbReference>
<dbReference type="Proteomes" id="UP000666240">
    <property type="component" value="Unassembled WGS sequence"/>
</dbReference>
<dbReference type="GO" id="GO:0010181">
    <property type="term" value="F:FMN binding"/>
    <property type="evidence" value="ECO:0007669"/>
    <property type="project" value="TreeGrafter"/>
</dbReference>
<proteinExistence type="predicted"/>
<keyword evidence="3" id="KW-1185">Reference proteome</keyword>
<dbReference type="InterPro" id="IPR029039">
    <property type="entry name" value="Flavoprotein-like_sf"/>
</dbReference>
<dbReference type="SUPFAM" id="SSF52218">
    <property type="entry name" value="Flavoproteins"/>
    <property type="match status" value="1"/>
</dbReference>
<dbReference type="GO" id="GO:0016491">
    <property type="term" value="F:oxidoreductase activity"/>
    <property type="evidence" value="ECO:0007669"/>
    <property type="project" value="InterPro"/>
</dbReference>
<dbReference type="Gene3D" id="3.40.50.360">
    <property type="match status" value="1"/>
</dbReference>
<sequence>MSPIRIVGIGGTDRPGSSTEKALRLSLVAAERLGAKTTAFTGATLMMPMYSPNAERSVASCDLIEALRQADGIIIASPSYHGSISGLVKNALDYVEDIKGPDRTYFDGMPVGLIACAAGWQGAVQTLATLRSITHALRGWPTPLGVAINTAGPVFAADGSCTDMSVKLQLEAIGRQVVEFLAMRSAPERQAAALGG</sequence>
<dbReference type="PANTHER" id="PTHR30543:SF21">
    <property type="entry name" value="NAD(P)H-DEPENDENT FMN REDUCTASE LOT6"/>
    <property type="match status" value="1"/>
</dbReference>
<name>A0A8J7R5Q1_9HYPH</name>
<dbReference type="Pfam" id="PF03358">
    <property type="entry name" value="FMN_red"/>
    <property type="match status" value="1"/>
</dbReference>
<dbReference type="EMBL" id="JAGIYY010000015">
    <property type="protein sequence ID" value="MBP0441436.1"/>
    <property type="molecule type" value="Genomic_DNA"/>
</dbReference>
<dbReference type="PANTHER" id="PTHR30543">
    <property type="entry name" value="CHROMATE REDUCTASE"/>
    <property type="match status" value="1"/>
</dbReference>
<protein>
    <submittedName>
        <fullName evidence="2">NAD(P)H-dependent oxidoreductase</fullName>
    </submittedName>
</protein>
<reference evidence="2" key="1">
    <citation type="submission" date="2021-03" db="EMBL/GenBank/DDBJ databases">
        <title>Genome sequencing and assembly of Tianweitania sediminis.</title>
        <authorList>
            <person name="Chhetri G."/>
        </authorList>
    </citation>
    <scope>NUCLEOTIDE SEQUENCE</scope>
    <source>
        <strain evidence="2">Z8</strain>
    </source>
</reference>
<comment type="caution">
    <text evidence="2">The sequence shown here is derived from an EMBL/GenBank/DDBJ whole genome shotgun (WGS) entry which is preliminary data.</text>
</comment>
<dbReference type="AlphaFoldDB" id="A0A8J7R5Q1"/>